<dbReference type="Pfam" id="PF04145">
    <property type="entry name" value="Ctr"/>
    <property type="match status" value="2"/>
</dbReference>
<name>A0A8S3YGE9_9EUPU</name>
<feature type="transmembrane region" description="Helical" evidence="4">
    <location>
        <begin position="27"/>
        <end position="47"/>
    </location>
</feature>
<feature type="transmembrane region" description="Helical" evidence="4">
    <location>
        <begin position="93"/>
        <end position="112"/>
    </location>
</feature>
<keyword evidence="2 4" id="KW-1133">Transmembrane helix</keyword>
<dbReference type="GO" id="GO:0005375">
    <property type="term" value="F:copper ion transmembrane transporter activity"/>
    <property type="evidence" value="ECO:0007669"/>
    <property type="project" value="UniProtKB-UniRule"/>
</dbReference>
<keyword evidence="4" id="KW-0406">Ion transport</keyword>
<evidence type="ECO:0000256" key="2">
    <source>
        <dbReference type="ARBA" id="ARBA00022989"/>
    </source>
</evidence>
<evidence type="ECO:0000256" key="4">
    <source>
        <dbReference type="RuleBase" id="RU367022"/>
    </source>
</evidence>
<reference evidence="5" key="1">
    <citation type="submission" date="2021-04" db="EMBL/GenBank/DDBJ databases">
        <authorList>
            <consortium name="Molecular Ecology Group"/>
        </authorList>
    </citation>
    <scope>NUCLEOTIDE SEQUENCE</scope>
</reference>
<dbReference type="AlphaFoldDB" id="A0A8S3YGE9"/>
<dbReference type="PANTHER" id="PTHR12483">
    <property type="entry name" value="SOLUTE CARRIER FAMILY 31 COPPER TRANSPORTERS"/>
    <property type="match status" value="1"/>
</dbReference>
<dbReference type="EMBL" id="CAJHNH020000224">
    <property type="protein sequence ID" value="CAG5116249.1"/>
    <property type="molecule type" value="Genomic_DNA"/>
</dbReference>
<protein>
    <recommendedName>
        <fullName evidence="4">Copper transport protein</fullName>
    </recommendedName>
</protein>
<feature type="transmembrane region" description="Helical" evidence="4">
    <location>
        <begin position="68"/>
        <end position="87"/>
    </location>
</feature>
<keyword evidence="4" id="KW-0813">Transport</keyword>
<evidence type="ECO:0000256" key="1">
    <source>
        <dbReference type="ARBA" id="ARBA00022692"/>
    </source>
</evidence>
<dbReference type="InterPro" id="IPR007274">
    <property type="entry name" value="Cop_transporter"/>
</dbReference>
<proteinExistence type="inferred from homology"/>
<evidence type="ECO:0000256" key="3">
    <source>
        <dbReference type="ARBA" id="ARBA00023136"/>
    </source>
</evidence>
<evidence type="ECO:0000313" key="5">
    <source>
        <dbReference type="EMBL" id="CAG5116249.1"/>
    </source>
</evidence>
<dbReference type="GO" id="GO:0016020">
    <property type="term" value="C:membrane"/>
    <property type="evidence" value="ECO:0007669"/>
    <property type="project" value="UniProtKB-SubCell"/>
</dbReference>
<accession>A0A8S3YGE9</accession>
<keyword evidence="4" id="KW-0187">Copper transport</keyword>
<keyword evidence="1 4" id="KW-0812">Transmembrane</keyword>
<dbReference type="PANTHER" id="PTHR12483:SF115">
    <property type="entry name" value="COPPER TRANSPORT PROTEIN"/>
    <property type="match status" value="1"/>
</dbReference>
<keyword evidence="6" id="KW-1185">Reference proteome</keyword>
<organism evidence="5 6">
    <name type="scientific">Candidula unifasciata</name>
    <dbReference type="NCBI Taxonomy" id="100452"/>
    <lineage>
        <taxon>Eukaryota</taxon>
        <taxon>Metazoa</taxon>
        <taxon>Spiralia</taxon>
        <taxon>Lophotrochozoa</taxon>
        <taxon>Mollusca</taxon>
        <taxon>Gastropoda</taxon>
        <taxon>Heterobranchia</taxon>
        <taxon>Euthyneura</taxon>
        <taxon>Panpulmonata</taxon>
        <taxon>Eupulmonata</taxon>
        <taxon>Stylommatophora</taxon>
        <taxon>Helicina</taxon>
        <taxon>Helicoidea</taxon>
        <taxon>Geomitridae</taxon>
        <taxon>Candidula</taxon>
    </lineage>
</organism>
<sequence>MHKKMFHTNLGDVLLFPQWVLNGKKETYLTCLLLVVLGIAYQGIKFARQQYGRRCRNLHCKRYILNKGHLLQTLMYLLQFIGGYALMLAVMTYNIWILISVLAGFGLGYLFFGWGEYEEPSAVLHLPPARSTSRSYLQTCGGVTPSSSATQELLSYSKSDQDLNLKDSNTNSLHCSCSTKV</sequence>
<dbReference type="Proteomes" id="UP000678393">
    <property type="component" value="Unassembled WGS sequence"/>
</dbReference>
<comment type="caution">
    <text evidence="5">The sequence shown here is derived from an EMBL/GenBank/DDBJ whole genome shotgun (WGS) entry which is preliminary data.</text>
</comment>
<keyword evidence="3 4" id="KW-0472">Membrane</keyword>
<comment type="similarity">
    <text evidence="4">Belongs to the copper transporter (Ctr) (TC 1.A.56) family. SLC31A subfamily.</text>
</comment>
<comment type="subcellular location">
    <subcellularLocation>
        <location evidence="4">Membrane</location>
        <topology evidence="4">Multi-pass membrane protein</topology>
    </subcellularLocation>
</comment>
<gene>
    <name evidence="5" type="ORF">CUNI_LOCUS1807</name>
</gene>
<keyword evidence="4" id="KW-0186">Copper</keyword>
<evidence type="ECO:0000313" key="6">
    <source>
        <dbReference type="Proteomes" id="UP000678393"/>
    </source>
</evidence>
<dbReference type="OrthoDB" id="161814at2759"/>